<dbReference type="EMBL" id="BAAANN010000005">
    <property type="protein sequence ID" value="GAA1948429.1"/>
    <property type="molecule type" value="Genomic_DNA"/>
</dbReference>
<comment type="caution">
    <text evidence="1">The sequence shown here is derived from an EMBL/GenBank/DDBJ whole genome shotgun (WGS) entry which is preliminary data.</text>
</comment>
<evidence type="ECO:0000313" key="1">
    <source>
        <dbReference type="EMBL" id="GAA1948429.1"/>
    </source>
</evidence>
<evidence type="ECO:0000313" key="2">
    <source>
        <dbReference type="Proteomes" id="UP001501116"/>
    </source>
</evidence>
<protein>
    <submittedName>
        <fullName evidence="1">Uncharacterized protein</fullName>
    </submittedName>
</protein>
<sequence length="105" mass="11489">MRGRAKFGELAAEPHQRVFADVTEECVAEAVCAVHRVVLSRAHPVVIFAGRVGVPAFVADLPGYRDTSWPRPRLPLFGLNCETFDPFGPTRPGVKINRDGVTDGF</sequence>
<organism evidence="1 2">
    <name type="scientific">Amycolatopsis minnesotensis</name>
    <dbReference type="NCBI Taxonomy" id="337894"/>
    <lineage>
        <taxon>Bacteria</taxon>
        <taxon>Bacillati</taxon>
        <taxon>Actinomycetota</taxon>
        <taxon>Actinomycetes</taxon>
        <taxon>Pseudonocardiales</taxon>
        <taxon>Pseudonocardiaceae</taxon>
        <taxon>Amycolatopsis</taxon>
    </lineage>
</organism>
<name>A0ABP5BM12_9PSEU</name>
<dbReference type="Proteomes" id="UP001501116">
    <property type="component" value="Unassembled WGS sequence"/>
</dbReference>
<reference evidence="2" key="1">
    <citation type="journal article" date="2019" name="Int. J. Syst. Evol. Microbiol.">
        <title>The Global Catalogue of Microorganisms (GCM) 10K type strain sequencing project: providing services to taxonomists for standard genome sequencing and annotation.</title>
        <authorList>
            <consortium name="The Broad Institute Genomics Platform"/>
            <consortium name="The Broad Institute Genome Sequencing Center for Infectious Disease"/>
            <person name="Wu L."/>
            <person name="Ma J."/>
        </authorList>
    </citation>
    <scope>NUCLEOTIDE SEQUENCE [LARGE SCALE GENOMIC DNA]</scope>
    <source>
        <strain evidence="2">JCM 14545</strain>
    </source>
</reference>
<proteinExistence type="predicted"/>
<gene>
    <name evidence="1" type="ORF">GCM10009754_16000</name>
</gene>
<keyword evidence="2" id="KW-1185">Reference proteome</keyword>
<accession>A0ABP5BM12</accession>